<dbReference type="PANTHER" id="PTHR10938">
    <property type="entry name" value="TRANSLATION INITIATION FACTOR IF-3"/>
    <property type="match status" value="1"/>
</dbReference>
<dbReference type="GO" id="GO:0032790">
    <property type="term" value="P:ribosome disassembly"/>
    <property type="evidence" value="ECO:0007669"/>
    <property type="project" value="TreeGrafter"/>
</dbReference>
<protein>
    <recommendedName>
        <fullName evidence="4">Translation initiation factor IF-3</fullName>
    </recommendedName>
</protein>
<dbReference type="PANTHER" id="PTHR10938:SF0">
    <property type="entry name" value="TRANSLATION INITIATION FACTOR IF-3, MITOCHONDRIAL"/>
    <property type="match status" value="1"/>
</dbReference>
<dbReference type="Pfam" id="PF05198">
    <property type="entry name" value="IF3_N"/>
    <property type="match status" value="1"/>
</dbReference>
<dbReference type="AlphaFoldDB" id="A0A2H0UBQ5"/>
<dbReference type="InterPro" id="IPR001288">
    <property type="entry name" value="Translation_initiation_fac_3"/>
</dbReference>
<dbReference type="InterPro" id="IPR036787">
    <property type="entry name" value="T_IF-3_N_sf"/>
</dbReference>
<dbReference type="InterPro" id="IPR019814">
    <property type="entry name" value="Translation_initiation_fac_3_N"/>
</dbReference>
<dbReference type="Proteomes" id="UP000231192">
    <property type="component" value="Unassembled WGS sequence"/>
</dbReference>
<sequence length="203" mass="23077">MGFTKYTSQAEKERARMNEGIRAPQVRVIGPEGENFGVLPIREALAKAQELGFDLIEISPNAQPPVAKITDYGKFKYEQKKKDKEIKSKAHVTETKVTQVKIGTSERDMQIKAAKAAAWLKEGHRVRVDLFLWGRYKYMEFSFLKERLERFLSVIPEPFKIAEDIQKGPKGLSVSIERDLSKKSPAPKEKKSQVPTTTPLETL</sequence>
<evidence type="ECO:0000256" key="3">
    <source>
        <dbReference type="ARBA" id="ARBA00022917"/>
    </source>
</evidence>
<name>A0A2H0UBQ5_9BACT</name>
<dbReference type="InterPro" id="IPR036788">
    <property type="entry name" value="T_IF-3_C_sf"/>
</dbReference>
<dbReference type="NCBIfam" id="TIGR00168">
    <property type="entry name" value="infC"/>
    <property type="match status" value="1"/>
</dbReference>
<feature type="compositionally biased region" description="Polar residues" evidence="5">
    <location>
        <begin position="193"/>
        <end position="203"/>
    </location>
</feature>
<dbReference type="GO" id="GO:0043022">
    <property type="term" value="F:ribosome binding"/>
    <property type="evidence" value="ECO:0007669"/>
    <property type="project" value="TreeGrafter"/>
</dbReference>
<comment type="similarity">
    <text evidence="1">Belongs to the IF-3 family.</text>
</comment>
<organism evidence="7 8">
    <name type="scientific">Candidatus Kaiserbacteria bacterium CG10_big_fil_rev_8_21_14_0_10_51_14</name>
    <dbReference type="NCBI Taxonomy" id="1974610"/>
    <lineage>
        <taxon>Bacteria</taxon>
        <taxon>Candidatus Kaiseribacteriota</taxon>
    </lineage>
</organism>
<dbReference type="SUPFAM" id="SSF54364">
    <property type="entry name" value="Translation initiation factor IF3, N-terminal domain"/>
    <property type="match status" value="1"/>
</dbReference>
<dbReference type="GO" id="GO:0003743">
    <property type="term" value="F:translation initiation factor activity"/>
    <property type="evidence" value="ECO:0007669"/>
    <property type="project" value="UniProtKB-UniRule"/>
</dbReference>
<evidence type="ECO:0000256" key="2">
    <source>
        <dbReference type="ARBA" id="ARBA00022540"/>
    </source>
</evidence>
<reference evidence="8" key="1">
    <citation type="submission" date="2017-09" db="EMBL/GenBank/DDBJ databases">
        <title>Depth-based differentiation of microbial function through sediment-hosted aquifers and enrichment of novel symbionts in the deep terrestrial subsurface.</title>
        <authorList>
            <person name="Probst A.J."/>
            <person name="Ladd B."/>
            <person name="Jarett J.K."/>
            <person name="Geller-Mcgrath D.E."/>
            <person name="Sieber C.M.K."/>
            <person name="Emerson J.B."/>
            <person name="Anantharaman K."/>
            <person name="Thomas B.C."/>
            <person name="Malmstrom R."/>
            <person name="Stieglmeier M."/>
            <person name="Klingl A."/>
            <person name="Woyke T."/>
            <person name="Ryan C.M."/>
            <person name="Banfield J.F."/>
        </authorList>
    </citation>
    <scope>NUCLEOTIDE SEQUENCE [LARGE SCALE GENOMIC DNA]</scope>
</reference>
<accession>A0A2H0UBQ5</accession>
<evidence type="ECO:0000256" key="4">
    <source>
        <dbReference type="NCBIfam" id="TIGR00168"/>
    </source>
</evidence>
<dbReference type="Gene3D" id="3.30.110.10">
    <property type="entry name" value="Translation initiation factor 3 (IF-3), C-terminal domain"/>
    <property type="match status" value="1"/>
</dbReference>
<proteinExistence type="inferred from homology"/>
<feature type="region of interest" description="Disordered" evidence="5">
    <location>
        <begin position="176"/>
        <end position="203"/>
    </location>
</feature>
<evidence type="ECO:0000256" key="5">
    <source>
        <dbReference type="SAM" id="MobiDB-lite"/>
    </source>
</evidence>
<comment type="caution">
    <text evidence="7">The sequence shown here is derived from an EMBL/GenBank/DDBJ whole genome shotgun (WGS) entry which is preliminary data.</text>
</comment>
<keyword evidence="3" id="KW-0648">Protein biosynthesis</keyword>
<keyword evidence="2 7" id="KW-0396">Initiation factor</keyword>
<dbReference type="SUPFAM" id="SSF55200">
    <property type="entry name" value="Translation initiation factor IF3, C-terminal domain"/>
    <property type="match status" value="1"/>
</dbReference>
<gene>
    <name evidence="7" type="primary">infC</name>
    <name evidence="7" type="ORF">COU18_02005</name>
</gene>
<evidence type="ECO:0000313" key="7">
    <source>
        <dbReference type="EMBL" id="PIR83832.1"/>
    </source>
</evidence>
<dbReference type="Gene3D" id="3.10.20.80">
    <property type="entry name" value="Translation initiation factor 3 (IF-3), N-terminal domain"/>
    <property type="match status" value="1"/>
</dbReference>
<evidence type="ECO:0000259" key="6">
    <source>
        <dbReference type="Pfam" id="PF05198"/>
    </source>
</evidence>
<dbReference type="FunFam" id="3.10.20.80:FF:000001">
    <property type="entry name" value="Translation initiation factor IF-3"/>
    <property type="match status" value="1"/>
</dbReference>
<feature type="domain" description="Translation initiation factor 3 N-terminal" evidence="6">
    <location>
        <begin position="17"/>
        <end position="85"/>
    </location>
</feature>
<evidence type="ECO:0000313" key="8">
    <source>
        <dbReference type="Proteomes" id="UP000231192"/>
    </source>
</evidence>
<feature type="compositionally biased region" description="Basic and acidic residues" evidence="5">
    <location>
        <begin position="176"/>
        <end position="192"/>
    </location>
</feature>
<dbReference type="EMBL" id="PFBK01000006">
    <property type="protein sequence ID" value="PIR83832.1"/>
    <property type="molecule type" value="Genomic_DNA"/>
</dbReference>
<evidence type="ECO:0000256" key="1">
    <source>
        <dbReference type="ARBA" id="ARBA00005439"/>
    </source>
</evidence>